<dbReference type="KEGG" id="bcz:pE33L54_0007"/>
<feature type="coiled-coil region" evidence="1">
    <location>
        <begin position="128"/>
        <end position="175"/>
    </location>
</feature>
<evidence type="ECO:0000256" key="2">
    <source>
        <dbReference type="SAM" id="Phobius"/>
    </source>
</evidence>
<evidence type="ECO:0000313" key="4">
    <source>
        <dbReference type="Proteomes" id="UP000002612"/>
    </source>
</evidence>
<reference evidence="4" key="1">
    <citation type="journal article" date="2006" name="J. Bacteriol.">
        <title>Pathogenomic sequence analysis of Bacillus cereus and Bacillus thuringiensis isolates closely related to Bacillus anthracis.</title>
        <authorList>
            <person name="Han C.S."/>
            <person name="Xie G."/>
            <person name="Challacombe J.F."/>
            <person name="Altherr M.R."/>
            <person name="Bhotika S.S."/>
            <person name="Brown N."/>
            <person name="Bruce D."/>
            <person name="Campbell C.S."/>
            <person name="Campbell M.L."/>
            <person name="Chen J."/>
            <person name="Chertkov O."/>
            <person name="Cleland C."/>
            <person name="Dimitrijevic M."/>
            <person name="Doggett N.A."/>
            <person name="Fawcett J.J."/>
            <person name="Glavina T."/>
            <person name="Goodwin L.A."/>
            <person name="Green L.D."/>
            <person name="Hill K.K."/>
            <person name="Hitchcock P."/>
            <person name="Jackson P.J."/>
            <person name="Keim P."/>
            <person name="Kewalramani A.R."/>
            <person name="Longmire J."/>
            <person name="Lucas S."/>
            <person name="Malfatti S."/>
            <person name="McMurry K."/>
            <person name="Meincke L.J."/>
            <person name="Misra M."/>
            <person name="Moseman B.L."/>
            <person name="Mundt M."/>
            <person name="Munk A.C."/>
            <person name="Okinaka R.T."/>
            <person name="Parson-Quintana B."/>
            <person name="Reilly L.P."/>
            <person name="Richardson P."/>
            <person name="Robinson D.L."/>
            <person name="Rubin E."/>
            <person name="Saunders E."/>
            <person name="Tapia R."/>
            <person name="Tesmer J.G."/>
            <person name="Thayer N."/>
            <person name="Thompson L.S."/>
            <person name="Tice H."/>
            <person name="Ticknor L.O."/>
            <person name="Wills P.L."/>
            <person name="Brettin T.S."/>
            <person name="Gilna P."/>
        </authorList>
    </citation>
    <scope>NUCLEOTIDE SEQUENCE [LARGE SCALE GENOMIC DNA]</scope>
    <source>
        <strain evidence="4">ZK / E33L</strain>
        <plasmid evidence="4">pE33L54</plasmid>
    </source>
</reference>
<feature type="transmembrane region" description="Helical" evidence="2">
    <location>
        <begin position="105"/>
        <end position="123"/>
    </location>
</feature>
<protein>
    <submittedName>
        <fullName evidence="3">Uncharacterized protein</fullName>
    </submittedName>
</protein>
<keyword evidence="3" id="KW-0614">Plasmid</keyword>
<keyword evidence="2" id="KW-1133">Transmembrane helix</keyword>
<name>Q4V0Z4_BACCZ</name>
<evidence type="ECO:0000256" key="1">
    <source>
        <dbReference type="SAM" id="Coils"/>
    </source>
</evidence>
<proteinExistence type="predicted"/>
<geneLocation type="plasmid" evidence="3 4">
    <name>pE33L54</name>
</geneLocation>
<accession>Q4V0Z4</accession>
<feature type="transmembrane region" description="Helical" evidence="2">
    <location>
        <begin position="71"/>
        <end position="93"/>
    </location>
</feature>
<evidence type="ECO:0000313" key="3">
    <source>
        <dbReference type="EMBL" id="AAY60613.1"/>
    </source>
</evidence>
<organism evidence="3 4">
    <name type="scientific">Bacillus cereus (strain ZK / E33L)</name>
    <dbReference type="NCBI Taxonomy" id="288681"/>
    <lineage>
        <taxon>Bacteria</taxon>
        <taxon>Bacillati</taxon>
        <taxon>Bacillota</taxon>
        <taxon>Bacilli</taxon>
        <taxon>Bacillales</taxon>
        <taxon>Bacillaceae</taxon>
        <taxon>Bacillus</taxon>
        <taxon>Bacillus cereus group</taxon>
    </lineage>
</organism>
<sequence length="179" mass="19968">MKKGYQGEIEKITICIGFAILALSLLNVHGALSVTPAFVTGISLAGCALSFADYTKVLIGEYDGFITSKITSFTVSLMYLIAALSLICLPYTNTILSMKSSVLDKLSTSSSLLALGCVFITIGHNNRKRFKKKAIEQITNQNKRFEKDKYYEEILEQKNNKIKELEKFIQEFEKTKDSA</sequence>
<dbReference type="AlphaFoldDB" id="Q4V0Z4"/>
<dbReference type="PATRIC" id="fig|288681.22.peg.6015"/>
<gene>
    <name evidence="3" type="ordered locus">pE33L54_0007</name>
</gene>
<keyword evidence="2" id="KW-0472">Membrane</keyword>
<dbReference type="Proteomes" id="UP000002612">
    <property type="component" value="Plasmid pE33L54"/>
</dbReference>
<feature type="transmembrane region" description="Helical" evidence="2">
    <location>
        <begin position="12"/>
        <end position="32"/>
    </location>
</feature>
<feature type="transmembrane region" description="Helical" evidence="2">
    <location>
        <begin position="38"/>
        <end position="59"/>
    </location>
</feature>
<dbReference type="RefSeq" id="WP_000715970.1">
    <property type="nucleotide sequence ID" value="NC_007105.1"/>
</dbReference>
<keyword evidence="1" id="KW-0175">Coiled coil</keyword>
<keyword evidence="2" id="KW-0812">Transmembrane</keyword>
<dbReference type="EMBL" id="CP000042">
    <property type="protein sequence ID" value="AAY60613.1"/>
    <property type="molecule type" value="Genomic_DNA"/>
</dbReference>